<accession>A0A3A8J0R6</accession>
<organism evidence="1 2">
    <name type="scientific">Corallococcus terminator</name>
    <dbReference type="NCBI Taxonomy" id="2316733"/>
    <lineage>
        <taxon>Bacteria</taxon>
        <taxon>Pseudomonadati</taxon>
        <taxon>Myxococcota</taxon>
        <taxon>Myxococcia</taxon>
        <taxon>Myxococcales</taxon>
        <taxon>Cystobacterineae</taxon>
        <taxon>Myxococcaceae</taxon>
        <taxon>Corallococcus</taxon>
    </lineage>
</organism>
<dbReference type="Proteomes" id="UP000268094">
    <property type="component" value="Unassembled WGS sequence"/>
</dbReference>
<evidence type="ECO:0000313" key="2">
    <source>
        <dbReference type="Proteomes" id="UP000268094"/>
    </source>
</evidence>
<proteinExistence type="predicted"/>
<keyword evidence="2" id="KW-1185">Reference proteome</keyword>
<dbReference type="EMBL" id="RAVZ01000069">
    <property type="protein sequence ID" value="RKG89317.1"/>
    <property type="molecule type" value="Genomic_DNA"/>
</dbReference>
<protein>
    <recommendedName>
        <fullName evidence="3">Gingipain domain-containing protein</fullName>
    </recommendedName>
</protein>
<name>A0A3A8J0R6_9BACT</name>
<sequence length="415" mass="46566">MVVPEGVRGQELRRRVTRLIDHRAAQQKIRPEEVQVFPVAPAMTWQETEEFRCKLLKLAPEDQPRYLLILGDAHEVSFDFQQYLAVDRFVGRLTFPRDIDFEHYVDKVLKAEQNPPRAKRGRTLFFASHDGTDATRHGYERLVCRSLEACEKSHLRGAFPASEVLEVDTAPTVSSEELLASAARPEPTALLSLSHGSAGPMDGWHSAQEQRLHQGELVLANGQLLTASDVSHRPFLPGGIWIYFACFSVGTPARSAYAPWLQRLRELREGGRQLEAVLSTAPLDGQPFVSALPQAALANPHGPLAVIGHVDLAWSYTYHDVEGNNRSERFTDVLRSLMKRRRAGVGLHSLTNSIASIDTRLSMLYHQDEVARAGGCEPTQELLDRAYWWMARHDLSTYVLLGDPAARLSIEPQER</sequence>
<gene>
    <name evidence="1" type="ORF">D7V88_12895</name>
</gene>
<reference evidence="2" key="1">
    <citation type="submission" date="2018-09" db="EMBL/GenBank/DDBJ databases">
        <authorList>
            <person name="Livingstone P.G."/>
            <person name="Whitworth D.E."/>
        </authorList>
    </citation>
    <scope>NUCLEOTIDE SEQUENCE [LARGE SCALE GENOMIC DNA]</scope>
    <source>
        <strain evidence="2">CA054A</strain>
    </source>
</reference>
<dbReference type="InterPro" id="IPR029030">
    <property type="entry name" value="Caspase-like_dom_sf"/>
</dbReference>
<dbReference type="SUPFAM" id="SSF52129">
    <property type="entry name" value="Caspase-like"/>
    <property type="match status" value="1"/>
</dbReference>
<dbReference type="AlphaFoldDB" id="A0A3A8J0R6"/>
<evidence type="ECO:0000313" key="1">
    <source>
        <dbReference type="EMBL" id="RKG89317.1"/>
    </source>
</evidence>
<evidence type="ECO:0008006" key="3">
    <source>
        <dbReference type="Google" id="ProtNLM"/>
    </source>
</evidence>
<comment type="caution">
    <text evidence="1">The sequence shown here is derived from an EMBL/GenBank/DDBJ whole genome shotgun (WGS) entry which is preliminary data.</text>
</comment>